<proteinExistence type="predicted"/>
<evidence type="ECO:0000313" key="2">
    <source>
        <dbReference type="EMBL" id="EWH11790.1"/>
    </source>
</evidence>
<reference evidence="2 3" key="1">
    <citation type="journal article" date="2014" name="Genome Announc.">
        <title>Draft Genome Sequence of the Agar-Degrading Bacterium Catenovulum sp. Strain DS-2, Isolated from Intestines of Haliotis diversicolor.</title>
        <authorList>
            <person name="Shan D."/>
            <person name="Li X."/>
            <person name="Gu Z."/>
            <person name="Wei G."/>
            <person name="Gao Z."/>
            <person name="Shao Z."/>
        </authorList>
    </citation>
    <scope>NUCLEOTIDE SEQUENCE [LARGE SCALE GENOMIC DNA]</scope>
    <source>
        <strain evidence="2 3">DS-2</strain>
    </source>
</reference>
<dbReference type="OrthoDB" id="6380601at2"/>
<feature type="chain" id="PRO_5004898721" evidence="1">
    <location>
        <begin position="19"/>
        <end position="301"/>
    </location>
</feature>
<keyword evidence="1" id="KW-0732">Signal</keyword>
<comment type="caution">
    <text evidence="2">The sequence shown here is derived from an EMBL/GenBank/DDBJ whole genome shotgun (WGS) entry which is preliminary data.</text>
</comment>
<dbReference type="RefSeq" id="WP_035013162.1">
    <property type="nucleotide sequence ID" value="NZ_ARZY01000003.1"/>
</dbReference>
<dbReference type="EMBL" id="ARZY01000003">
    <property type="protein sequence ID" value="EWH11790.1"/>
    <property type="molecule type" value="Genomic_DNA"/>
</dbReference>
<dbReference type="AlphaFoldDB" id="W7R2C8"/>
<accession>W7R2C8</accession>
<evidence type="ECO:0000313" key="3">
    <source>
        <dbReference type="Proteomes" id="UP000019276"/>
    </source>
</evidence>
<evidence type="ECO:0000256" key="1">
    <source>
        <dbReference type="SAM" id="SignalP"/>
    </source>
</evidence>
<keyword evidence="3" id="KW-1185">Reference proteome</keyword>
<feature type="signal peptide" evidence="1">
    <location>
        <begin position="1"/>
        <end position="18"/>
    </location>
</feature>
<dbReference type="STRING" id="1328313.DS2_03165"/>
<name>W7R2C8_9ALTE</name>
<organism evidence="2 3">
    <name type="scientific">Catenovulum agarivorans DS-2</name>
    <dbReference type="NCBI Taxonomy" id="1328313"/>
    <lineage>
        <taxon>Bacteria</taxon>
        <taxon>Pseudomonadati</taxon>
        <taxon>Pseudomonadota</taxon>
        <taxon>Gammaproteobacteria</taxon>
        <taxon>Alteromonadales</taxon>
        <taxon>Alteromonadaceae</taxon>
        <taxon>Catenovulum</taxon>
    </lineage>
</organism>
<gene>
    <name evidence="2" type="ORF">DS2_03165</name>
</gene>
<dbReference type="Proteomes" id="UP000019276">
    <property type="component" value="Unassembled WGS sequence"/>
</dbReference>
<dbReference type="eggNOG" id="ENOG502ZB2R">
    <property type="taxonomic scope" value="Bacteria"/>
</dbReference>
<sequence length="301" mass="34334">MYRVATTILAFLSPSLMADNHIQFSTEAGLQHDSQLTIAELDGTASNQSDHALMLKAKLKGQFDITEVSQVSAGLQWSRKDYQSTQSYDTELKQFNLAGKWLFDSVRLGARYDFADVELANTPLLDMQMLTLDIGSMFGKKTYLRLSSTIKNKDFSELSERNANALAFGLDAFYFINLNHHLALSLTQENETANNERFDYSQHKMRSSYTYKFSSFGETAQLQLHYQWLEKNYHHYPINNVQGEPVAVRSDNNQAAGIEWQQPFAGYLTFISNIEYRDNQSNLTSADYSETLAQVRVKLSF</sequence>
<protein>
    <submittedName>
        <fullName evidence="2">Uncharacterized protein</fullName>
    </submittedName>
</protein>